<evidence type="ECO:0000313" key="2">
    <source>
        <dbReference type="EMBL" id="CAI9913258.1"/>
    </source>
</evidence>
<reference evidence="3 4" key="2">
    <citation type="submission" date="2024-07" db="EMBL/GenBank/DDBJ databases">
        <authorList>
            <person name="Akdeniz Z."/>
        </authorList>
    </citation>
    <scope>NUCLEOTIDE SEQUENCE [LARGE SCALE GENOMIC DNA]</scope>
</reference>
<feature type="coiled-coil region" evidence="1">
    <location>
        <begin position="32"/>
        <end position="66"/>
    </location>
</feature>
<gene>
    <name evidence="3" type="ORF">HINF_LOCUS53207</name>
    <name evidence="2" type="ORF">HINF_LOCUS903</name>
</gene>
<keyword evidence="4" id="KW-1185">Reference proteome</keyword>
<dbReference type="Proteomes" id="UP001642409">
    <property type="component" value="Unassembled WGS sequence"/>
</dbReference>
<evidence type="ECO:0000313" key="4">
    <source>
        <dbReference type="Proteomes" id="UP001642409"/>
    </source>
</evidence>
<protein>
    <submittedName>
        <fullName evidence="2">Uncharacterized protein</fullName>
    </submittedName>
</protein>
<dbReference type="AlphaFoldDB" id="A0AA86THG7"/>
<dbReference type="EMBL" id="CAXDID020000270">
    <property type="protein sequence ID" value="CAL6067824.1"/>
    <property type="molecule type" value="Genomic_DNA"/>
</dbReference>
<keyword evidence="1" id="KW-0175">Coiled coil</keyword>
<name>A0AA86THG7_9EUKA</name>
<accession>A0AA86THG7</accession>
<comment type="caution">
    <text evidence="2">The sequence shown here is derived from an EMBL/GenBank/DDBJ whole genome shotgun (WGS) entry which is preliminary data.</text>
</comment>
<feature type="coiled-coil region" evidence="1">
    <location>
        <begin position="92"/>
        <end position="171"/>
    </location>
</feature>
<proteinExistence type="predicted"/>
<sequence length="180" mass="21546">MCDCHERLMSEAKDYIKFKMSQLNAKRYLKSYNDLQQIQNQVNELLRTLQNQKKSIQEQFKLTESLQNQIAENYKIQFNKYESVLPLDDSVIQRAHIQSETVQTNLNTLQEQMELLNTLSQTKTTQNEFEAELKLQLQQKQKLTDEVEGIFRKIQNELDGKQNERQMMETKLRQKIRAWK</sequence>
<reference evidence="2" key="1">
    <citation type="submission" date="2023-06" db="EMBL/GenBank/DDBJ databases">
        <authorList>
            <person name="Kurt Z."/>
        </authorList>
    </citation>
    <scope>NUCLEOTIDE SEQUENCE</scope>
</reference>
<evidence type="ECO:0000313" key="3">
    <source>
        <dbReference type="EMBL" id="CAL6067824.1"/>
    </source>
</evidence>
<dbReference type="EMBL" id="CATOUU010000022">
    <property type="protein sequence ID" value="CAI9913258.1"/>
    <property type="molecule type" value="Genomic_DNA"/>
</dbReference>
<evidence type="ECO:0000256" key="1">
    <source>
        <dbReference type="SAM" id="Coils"/>
    </source>
</evidence>
<organism evidence="2">
    <name type="scientific">Hexamita inflata</name>
    <dbReference type="NCBI Taxonomy" id="28002"/>
    <lineage>
        <taxon>Eukaryota</taxon>
        <taxon>Metamonada</taxon>
        <taxon>Diplomonadida</taxon>
        <taxon>Hexamitidae</taxon>
        <taxon>Hexamitinae</taxon>
        <taxon>Hexamita</taxon>
    </lineage>
</organism>